<feature type="domain" description="HMG box" evidence="2">
    <location>
        <begin position="49"/>
        <end position="107"/>
    </location>
</feature>
<sequence>MLRCLSFKVNEDRRTLSPKYLAIEGKYCGSSSKILTIEDASAEKCIEKIFVKRKCEQLRETYGQMQKGQSFLKLAIDAWKSLSVEDRQPYIEESKQEKERFAQENEQVKKQDFPEEGEERDYHVMPPKYDLALAPAQATTDFDFLRIVMRDSTEDPFLELNEDY</sequence>
<keyword evidence="4" id="KW-1185">Reference proteome</keyword>
<dbReference type="InterPro" id="IPR009071">
    <property type="entry name" value="HMG_box_dom"/>
</dbReference>
<evidence type="ECO:0000313" key="3">
    <source>
        <dbReference type="EMBL" id="KAF3454144.1"/>
    </source>
</evidence>
<protein>
    <recommendedName>
        <fullName evidence="2">HMG box domain-containing protein</fullName>
    </recommendedName>
</protein>
<comment type="caution">
    <text evidence="3">The sequence shown here is derived from an EMBL/GenBank/DDBJ whole genome shotgun (WGS) entry which is preliminary data.</text>
</comment>
<accession>A0A8K0MQ82</accession>
<dbReference type="CDD" id="cd00084">
    <property type="entry name" value="HMG-box_SF"/>
    <property type="match status" value="1"/>
</dbReference>
<dbReference type="AlphaFoldDB" id="A0A8K0MQ82"/>
<evidence type="ECO:0000259" key="2">
    <source>
        <dbReference type="Pfam" id="PF09011"/>
    </source>
</evidence>
<evidence type="ECO:0000256" key="1">
    <source>
        <dbReference type="SAM" id="MobiDB-lite"/>
    </source>
</evidence>
<dbReference type="Pfam" id="PF09011">
    <property type="entry name" value="HMG_box_2"/>
    <property type="match status" value="1"/>
</dbReference>
<evidence type="ECO:0000313" key="4">
    <source>
        <dbReference type="Proteomes" id="UP000796880"/>
    </source>
</evidence>
<dbReference type="OrthoDB" id="1919336at2759"/>
<dbReference type="Gene3D" id="1.10.30.10">
    <property type="entry name" value="High mobility group box domain"/>
    <property type="match status" value="1"/>
</dbReference>
<proteinExistence type="predicted"/>
<reference evidence="3" key="1">
    <citation type="submission" date="2020-03" db="EMBL/GenBank/DDBJ databases">
        <title>A high-quality chromosome-level genome assembly of a woody plant with both climbing and erect habits, Rhamnella rubrinervis.</title>
        <authorList>
            <person name="Lu Z."/>
            <person name="Yang Y."/>
            <person name="Zhu X."/>
            <person name="Sun Y."/>
        </authorList>
    </citation>
    <scope>NUCLEOTIDE SEQUENCE</scope>
    <source>
        <strain evidence="3">BYM</strain>
        <tissue evidence="3">Leaf</tissue>
    </source>
</reference>
<feature type="compositionally biased region" description="Basic and acidic residues" evidence="1">
    <location>
        <begin position="93"/>
        <end position="113"/>
    </location>
</feature>
<dbReference type="EMBL" id="VOIH02000002">
    <property type="protein sequence ID" value="KAF3454144.1"/>
    <property type="molecule type" value="Genomic_DNA"/>
</dbReference>
<gene>
    <name evidence="3" type="ORF">FNV43_RR04591</name>
</gene>
<name>A0A8K0MQ82_9ROSA</name>
<dbReference type="SUPFAM" id="SSF47095">
    <property type="entry name" value="HMG-box"/>
    <property type="match status" value="1"/>
</dbReference>
<dbReference type="InterPro" id="IPR036910">
    <property type="entry name" value="HMG_box_dom_sf"/>
</dbReference>
<feature type="region of interest" description="Disordered" evidence="1">
    <location>
        <begin position="93"/>
        <end position="121"/>
    </location>
</feature>
<organism evidence="3 4">
    <name type="scientific">Rhamnella rubrinervis</name>
    <dbReference type="NCBI Taxonomy" id="2594499"/>
    <lineage>
        <taxon>Eukaryota</taxon>
        <taxon>Viridiplantae</taxon>
        <taxon>Streptophyta</taxon>
        <taxon>Embryophyta</taxon>
        <taxon>Tracheophyta</taxon>
        <taxon>Spermatophyta</taxon>
        <taxon>Magnoliopsida</taxon>
        <taxon>eudicotyledons</taxon>
        <taxon>Gunneridae</taxon>
        <taxon>Pentapetalae</taxon>
        <taxon>rosids</taxon>
        <taxon>fabids</taxon>
        <taxon>Rosales</taxon>
        <taxon>Rhamnaceae</taxon>
        <taxon>rhamnoid group</taxon>
        <taxon>Rhamneae</taxon>
        <taxon>Rhamnella</taxon>
    </lineage>
</organism>
<dbReference type="Proteomes" id="UP000796880">
    <property type="component" value="Unassembled WGS sequence"/>
</dbReference>